<dbReference type="PIRSF" id="PIRSF006621">
    <property type="entry name" value="Dus"/>
    <property type="match status" value="1"/>
</dbReference>
<evidence type="ECO:0000256" key="3">
    <source>
        <dbReference type="ARBA" id="ARBA00022630"/>
    </source>
</evidence>
<feature type="domain" description="DUS-like FMN-binding" evidence="14">
    <location>
        <begin position="22"/>
        <end position="316"/>
    </location>
</feature>
<dbReference type="RefSeq" id="WP_349245400.1">
    <property type="nucleotide sequence ID" value="NZ_JASCXX010000015.1"/>
</dbReference>
<comment type="catalytic activity">
    <reaction evidence="10">
        <text>a 5,6-dihydrouridine in tRNA + NAD(+) = a uridine in tRNA + NADH + H(+)</text>
        <dbReference type="Rhea" id="RHEA:54452"/>
        <dbReference type="Rhea" id="RHEA-COMP:13339"/>
        <dbReference type="Rhea" id="RHEA-COMP:13887"/>
        <dbReference type="ChEBI" id="CHEBI:15378"/>
        <dbReference type="ChEBI" id="CHEBI:57540"/>
        <dbReference type="ChEBI" id="CHEBI:57945"/>
        <dbReference type="ChEBI" id="CHEBI:65315"/>
        <dbReference type="ChEBI" id="CHEBI:74443"/>
    </reaction>
</comment>
<dbReference type="PANTHER" id="PTHR45846">
    <property type="entry name" value="TRNA-DIHYDROURIDINE(47) SYNTHASE [NAD(P)(+)]-LIKE"/>
    <property type="match status" value="1"/>
</dbReference>
<dbReference type="GO" id="GO:0050660">
    <property type="term" value="F:flavin adenine dinucleotide binding"/>
    <property type="evidence" value="ECO:0007669"/>
    <property type="project" value="InterPro"/>
</dbReference>
<dbReference type="InterPro" id="IPR001269">
    <property type="entry name" value="DUS_fam"/>
</dbReference>
<feature type="binding site" evidence="13">
    <location>
        <position position="76"/>
    </location>
    <ligand>
        <name>FMN</name>
        <dbReference type="ChEBI" id="CHEBI:58210"/>
    </ligand>
</feature>
<keyword evidence="4 11" id="KW-0288">FMN</keyword>
<reference evidence="15" key="1">
    <citation type="submission" date="2023-05" db="EMBL/GenBank/DDBJ databases">
        <title>Anaerotaeda fermentans gen. nov., sp. nov., a novel anaerobic planctomycete of the new family within the order Sedimentisphaerales isolated from Taman Peninsula, Russia.</title>
        <authorList>
            <person name="Khomyakova M.A."/>
            <person name="Merkel A.Y."/>
            <person name="Slobodkin A.I."/>
        </authorList>
    </citation>
    <scope>NUCLEOTIDE SEQUENCE</scope>
    <source>
        <strain evidence="15">M17dextr</strain>
    </source>
</reference>
<keyword evidence="7" id="KW-0694">RNA-binding</keyword>
<keyword evidence="5 11" id="KW-0819">tRNA processing</keyword>
<comment type="caution">
    <text evidence="15">The sequence shown here is derived from an EMBL/GenBank/DDBJ whole genome shotgun (WGS) entry which is preliminary data.</text>
</comment>
<feature type="binding site" evidence="13">
    <location>
        <position position="145"/>
    </location>
    <ligand>
        <name>FMN</name>
        <dbReference type="ChEBI" id="CHEBI:58210"/>
    </ligand>
</feature>
<dbReference type="AlphaFoldDB" id="A0AAW6TWG5"/>
<accession>A0AAW6TWG5</accession>
<dbReference type="GO" id="GO:0017150">
    <property type="term" value="F:tRNA dihydrouridine synthase activity"/>
    <property type="evidence" value="ECO:0007669"/>
    <property type="project" value="InterPro"/>
</dbReference>
<evidence type="ECO:0000256" key="6">
    <source>
        <dbReference type="ARBA" id="ARBA00022857"/>
    </source>
</evidence>
<keyword evidence="8 11" id="KW-0560">Oxidoreductase</keyword>
<proteinExistence type="inferred from homology"/>
<sequence length="333" mass="37119">MHDPTHLKLGSLTLDVPFFQASLSGYSDYTMRLFARRFGCPFALADVMLAKSMAEPRVLRKACFRPGIDEHPVGAQIMGETPSVMAKAARDLVAVGYDVIDLNFACPVPKVLRRGRGGALLAHPNTVIDIVKAVRESVACPLLIKLRIGTDHQPVSQDNFWEIVTRSIEEGIDALVIHGRTVLQRYRGKADWDALARVKARFPSATIIGSGDIFDPLATVELMKRTGLDGFVVARGAIGNPWIFRDLRCVWENRPVPPPPDLAEQREIMLEHFHRVLNGYPEKRAIGYFRKFVVRYARLHPNRKQVTITLMKAETRAAVEAGIDGLYGGNEAR</sequence>
<evidence type="ECO:0000256" key="13">
    <source>
        <dbReference type="PIRSR" id="PIRSR006621-2"/>
    </source>
</evidence>
<evidence type="ECO:0000256" key="8">
    <source>
        <dbReference type="ARBA" id="ARBA00023002"/>
    </source>
</evidence>
<dbReference type="Gene3D" id="3.20.20.70">
    <property type="entry name" value="Aldolase class I"/>
    <property type="match status" value="1"/>
</dbReference>
<comment type="catalytic activity">
    <reaction evidence="9">
        <text>a 5,6-dihydrouridine in tRNA + NADP(+) = a uridine in tRNA + NADPH + H(+)</text>
        <dbReference type="Rhea" id="RHEA:23624"/>
        <dbReference type="Rhea" id="RHEA-COMP:13339"/>
        <dbReference type="Rhea" id="RHEA-COMP:13887"/>
        <dbReference type="ChEBI" id="CHEBI:15378"/>
        <dbReference type="ChEBI" id="CHEBI:57783"/>
        <dbReference type="ChEBI" id="CHEBI:58349"/>
        <dbReference type="ChEBI" id="CHEBI:65315"/>
        <dbReference type="ChEBI" id="CHEBI:74443"/>
    </reaction>
</comment>
<comment type="similarity">
    <text evidence="11">Belongs to the dus family.</text>
</comment>
<dbReference type="Gene3D" id="1.10.1200.80">
    <property type="entry name" value="Putative flavin oxidoreducatase, domain 2"/>
    <property type="match status" value="1"/>
</dbReference>
<dbReference type="PANTHER" id="PTHR45846:SF1">
    <property type="entry name" value="TRNA-DIHYDROURIDINE(47) SYNTHASE [NAD(P)(+)]-LIKE"/>
    <property type="match status" value="1"/>
</dbReference>
<evidence type="ECO:0000256" key="1">
    <source>
        <dbReference type="ARBA" id="ARBA00002790"/>
    </source>
</evidence>
<evidence type="ECO:0000259" key="14">
    <source>
        <dbReference type="Pfam" id="PF01207"/>
    </source>
</evidence>
<feature type="active site" description="Proton donor" evidence="12">
    <location>
        <position position="106"/>
    </location>
</feature>
<dbReference type="Pfam" id="PF01207">
    <property type="entry name" value="Dus"/>
    <property type="match status" value="1"/>
</dbReference>
<dbReference type="InterPro" id="IPR035587">
    <property type="entry name" value="DUS-like_FMN-bd"/>
</dbReference>
<dbReference type="SUPFAM" id="SSF51395">
    <property type="entry name" value="FMN-linked oxidoreductases"/>
    <property type="match status" value="1"/>
</dbReference>
<dbReference type="InterPro" id="IPR013785">
    <property type="entry name" value="Aldolase_TIM"/>
</dbReference>
<keyword evidence="16" id="KW-1185">Reference proteome</keyword>
<feature type="binding site" evidence="13">
    <location>
        <begin position="234"/>
        <end position="235"/>
    </location>
    <ligand>
        <name>FMN</name>
        <dbReference type="ChEBI" id="CHEBI:58210"/>
    </ligand>
</feature>
<keyword evidence="2" id="KW-0820">tRNA-binding</keyword>
<dbReference type="InterPro" id="IPR024036">
    <property type="entry name" value="tRNA-dHydroUridine_Synthase_C"/>
</dbReference>
<dbReference type="EMBL" id="JASCXX010000015">
    <property type="protein sequence ID" value="MDI6449992.1"/>
    <property type="molecule type" value="Genomic_DNA"/>
</dbReference>
<keyword evidence="13" id="KW-0547">Nucleotide-binding</keyword>
<feature type="binding site" evidence="13">
    <location>
        <position position="178"/>
    </location>
    <ligand>
        <name>FMN</name>
        <dbReference type="ChEBI" id="CHEBI:58210"/>
    </ligand>
</feature>
<gene>
    <name evidence="15" type="ORF">QJ522_13115</name>
</gene>
<evidence type="ECO:0000256" key="10">
    <source>
        <dbReference type="ARBA" id="ARBA00048802"/>
    </source>
</evidence>
<keyword evidence="6" id="KW-0521">NADP</keyword>
<dbReference type="GO" id="GO:0000049">
    <property type="term" value="F:tRNA binding"/>
    <property type="evidence" value="ECO:0007669"/>
    <property type="project" value="UniProtKB-KW"/>
</dbReference>
<evidence type="ECO:0000256" key="12">
    <source>
        <dbReference type="PIRSR" id="PIRSR006621-1"/>
    </source>
</evidence>
<name>A0AAW6TWG5_9BACT</name>
<evidence type="ECO:0000256" key="5">
    <source>
        <dbReference type="ARBA" id="ARBA00022694"/>
    </source>
</evidence>
<keyword evidence="3 11" id="KW-0285">Flavoprotein</keyword>
<evidence type="ECO:0000256" key="4">
    <source>
        <dbReference type="ARBA" id="ARBA00022643"/>
    </source>
</evidence>
<evidence type="ECO:0000313" key="16">
    <source>
        <dbReference type="Proteomes" id="UP001431776"/>
    </source>
</evidence>
<dbReference type="CDD" id="cd02801">
    <property type="entry name" value="DUS_like_FMN"/>
    <property type="match status" value="1"/>
</dbReference>
<evidence type="ECO:0000256" key="2">
    <source>
        <dbReference type="ARBA" id="ARBA00022555"/>
    </source>
</evidence>
<dbReference type="Proteomes" id="UP001431776">
    <property type="component" value="Unassembled WGS sequence"/>
</dbReference>
<evidence type="ECO:0000256" key="7">
    <source>
        <dbReference type="ARBA" id="ARBA00022884"/>
    </source>
</evidence>
<protein>
    <recommendedName>
        <fullName evidence="11">tRNA-dihydrouridine synthase</fullName>
        <ecNumber evidence="11">1.3.1.-</ecNumber>
    </recommendedName>
</protein>
<comment type="cofactor">
    <cofactor evidence="11 13">
        <name>FMN</name>
        <dbReference type="ChEBI" id="CHEBI:58210"/>
    </cofactor>
</comment>
<evidence type="ECO:0000256" key="11">
    <source>
        <dbReference type="PIRNR" id="PIRNR006621"/>
    </source>
</evidence>
<evidence type="ECO:0000313" key="15">
    <source>
        <dbReference type="EMBL" id="MDI6449992.1"/>
    </source>
</evidence>
<dbReference type="EC" id="1.3.1.-" evidence="11"/>
<organism evidence="15 16">
    <name type="scientific">Anaerobaca lacustris</name>
    <dbReference type="NCBI Taxonomy" id="3044600"/>
    <lineage>
        <taxon>Bacteria</taxon>
        <taxon>Pseudomonadati</taxon>
        <taxon>Planctomycetota</taxon>
        <taxon>Phycisphaerae</taxon>
        <taxon>Sedimentisphaerales</taxon>
        <taxon>Anaerobacaceae</taxon>
        <taxon>Anaerobaca</taxon>
    </lineage>
</organism>
<comment type="function">
    <text evidence="1 11">Catalyzes the synthesis of 5,6-dihydrouridine (D), a modified base found in the D-loop of most tRNAs, via the reduction of the C5-C6 double bond in target uridines.</text>
</comment>
<evidence type="ECO:0000256" key="9">
    <source>
        <dbReference type="ARBA" id="ARBA00048205"/>
    </source>
</evidence>